<dbReference type="AlphaFoldDB" id="A0A9P6L9R4"/>
<dbReference type="Proteomes" id="UP000736335">
    <property type="component" value="Unassembled WGS sequence"/>
</dbReference>
<keyword evidence="3" id="KW-1185">Reference proteome</keyword>
<evidence type="ECO:0000313" key="3">
    <source>
        <dbReference type="Proteomes" id="UP000736335"/>
    </source>
</evidence>
<proteinExistence type="predicted"/>
<protein>
    <submittedName>
        <fullName evidence="2">Uncharacterized protein</fullName>
    </submittedName>
</protein>
<feature type="region of interest" description="Disordered" evidence="1">
    <location>
        <begin position="58"/>
        <end position="150"/>
    </location>
</feature>
<reference evidence="2" key="1">
    <citation type="journal article" date="2020" name="Nat. Commun.">
        <title>Large-scale genome sequencing of mycorrhizal fungi provides insights into the early evolution of symbiotic traits.</title>
        <authorList>
            <person name="Miyauchi S."/>
            <person name="Kiss E."/>
            <person name="Kuo A."/>
            <person name="Drula E."/>
            <person name="Kohler A."/>
            <person name="Sanchez-Garcia M."/>
            <person name="Morin E."/>
            <person name="Andreopoulos B."/>
            <person name="Barry K.W."/>
            <person name="Bonito G."/>
            <person name="Buee M."/>
            <person name="Carver A."/>
            <person name="Chen C."/>
            <person name="Cichocki N."/>
            <person name="Clum A."/>
            <person name="Culley D."/>
            <person name="Crous P.W."/>
            <person name="Fauchery L."/>
            <person name="Girlanda M."/>
            <person name="Hayes R.D."/>
            <person name="Keri Z."/>
            <person name="LaButti K."/>
            <person name="Lipzen A."/>
            <person name="Lombard V."/>
            <person name="Magnuson J."/>
            <person name="Maillard F."/>
            <person name="Murat C."/>
            <person name="Nolan M."/>
            <person name="Ohm R.A."/>
            <person name="Pangilinan J."/>
            <person name="Pereira M.F."/>
            <person name="Perotto S."/>
            <person name="Peter M."/>
            <person name="Pfister S."/>
            <person name="Riley R."/>
            <person name="Sitrit Y."/>
            <person name="Stielow J.B."/>
            <person name="Szollosi G."/>
            <person name="Zifcakova L."/>
            <person name="Stursova M."/>
            <person name="Spatafora J.W."/>
            <person name="Tedersoo L."/>
            <person name="Vaario L.M."/>
            <person name="Yamada A."/>
            <person name="Yan M."/>
            <person name="Wang P."/>
            <person name="Xu J."/>
            <person name="Bruns T."/>
            <person name="Baldrian P."/>
            <person name="Vilgalys R."/>
            <person name="Dunand C."/>
            <person name="Henrissat B."/>
            <person name="Grigoriev I.V."/>
            <person name="Hibbett D."/>
            <person name="Nagy L.G."/>
            <person name="Martin F.M."/>
        </authorList>
    </citation>
    <scope>NUCLEOTIDE SEQUENCE</scope>
    <source>
        <strain evidence="2">UH-Tt-Lm1</strain>
    </source>
</reference>
<reference evidence="2" key="2">
    <citation type="submission" date="2020-11" db="EMBL/GenBank/DDBJ databases">
        <authorList>
            <consortium name="DOE Joint Genome Institute"/>
            <person name="Kuo A."/>
            <person name="Miyauchi S."/>
            <person name="Kiss E."/>
            <person name="Drula E."/>
            <person name="Kohler A."/>
            <person name="Sanchez-Garcia M."/>
            <person name="Andreopoulos B."/>
            <person name="Barry K.W."/>
            <person name="Bonito G."/>
            <person name="Buee M."/>
            <person name="Carver A."/>
            <person name="Chen C."/>
            <person name="Cichocki N."/>
            <person name="Clum A."/>
            <person name="Culley D."/>
            <person name="Crous P.W."/>
            <person name="Fauchery L."/>
            <person name="Girlanda M."/>
            <person name="Hayes R."/>
            <person name="Keri Z."/>
            <person name="Labutti K."/>
            <person name="Lipzen A."/>
            <person name="Lombard V."/>
            <person name="Magnuson J."/>
            <person name="Maillard F."/>
            <person name="Morin E."/>
            <person name="Murat C."/>
            <person name="Nolan M."/>
            <person name="Ohm R."/>
            <person name="Pangilinan J."/>
            <person name="Pereira M."/>
            <person name="Perotto S."/>
            <person name="Peter M."/>
            <person name="Riley R."/>
            <person name="Sitrit Y."/>
            <person name="Stielow B."/>
            <person name="Szollosi G."/>
            <person name="Zifcakova L."/>
            <person name="Stursova M."/>
            <person name="Spatafora J.W."/>
            <person name="Tedersoo L."/>
            <person name="Vaario L.-M."/>
            <person name="Yamada A."/>
            <person name="Yan M."/>
            <person name="Wang P."/>
            <person name="Xu J."/>
            <person name="Bruns T."/>
            <person name="Baldrian P."/>
            <person name="Vilgalys R."/>
            <person name="Henrissat B."/>
            <person name="Grigoriev I.V."/>
            <person name="Hibbett D."/>
            <person name="Nagy L.G."/>
            <person name="Martin F.M."/>
        </authorList>
    </citation>
    <scope>NUCLEOTIDE SEQUENCE</scope>
    <source>
        <strain evidence="2">UH-Tt-Lm1</strain>
    </source>
</reference>
<evidence type="ECO:0000313" key="2">
    <source>
        <dbReference type="EMBL" id="KAF9789673.1"/>
    </source>
</evidence>
<feature type="compositionally biased region" description="Gly residues" evidence="1">
    <location>
        <begin position="95"/>
        <end position="105"/>
    </location>
</feature>
<accession>A0A9P6L9R4</accession>
<comment type="caution">
    <text evidence="2">The sequence shown here is derived from an EMBL/GenBank/DDBJ whole genome shotgun (WGS) entry which is preliminary data.</text>
</comment>
<dbReference type="EMBL" id="WIUZ02000003">
    <property type="protein sequence ID" value="KAF9789673.1"/>
    <property type="molecule type" value="Genomic_DNA"/>
</dbReference>
<name>A0A9P6L9R4_9AGAM</name>
<evidence type="ECO:0000256" key="1">
    <source>
        <dbReference type="SAM" id="MobiDB-lite"/>
    </source>
</evidence>
<feature type="compositionally biased region" description="Polar residues" evidence="1">
    <location>
        <begin position="111"/>
        <end position="122"/>
    </location>
</feature>
<sequence>MMSSTPGEDDHFSADEDDGSGPFSDSAATSDADPFTFSTSFSRQLGDSTFDTFWDSGKLQAASGGEGERRHGSQGGSDLSDSGAFGDLGDSTGSNGYGEIVGTGSGEMVSSWDSWTMATASGSFAEDDGELSNRERQRQRRGSGGVRPSK</sequence>
<feature type="region of interest" description="Disordered" evidence="1">
    <location>
        <begin position="1"/>
        <end position="43"/>
    </location>
</feature>
<organism evidence="2 3">
    <name type="scientific">Thelephora terrestris</name>
    <dbReference type="NCBI Taxonomy" id="56493"/>
    <lineage>
        <taxon>Eukaryota</taxon>
        <taxon>Fungi</taxon>
        <taxon>Dikarya</taxon>
        <taxon>Basidiomycota</taxon>
        <taxon>Agaricomycotina</taxon>
        <taxon>Agaricomycetes</taxon>
        <taxon>Thelephorales</taxon>
        <taxon>Thelephoraceae</taxon>
        <taxon>Thelephora</taxon>
    </lineage>
</organism>
<gene>
    <name evidence="2" type="ORF">BJ322DRAFT_551525</name>
</gene>